<accession>A0ABN9FQA4</accession>
<keyword evidence="2" id="KW-1185">Reference proteome</keyword>
<proteinExistence type="predicted"/>
<organism evidence="1 2">
    <name type="scientific">Staurois parvus</name>
    <dbReference type="NCBI Taxonomy" id="386267"/>
    <lineage>
        <taxon>Eukaryota</taxon>
        <taxon>Metazoa</taxon>
        <taxon>Chordata</taxon>
        <taxon>Craniata</taxon>
        <taxon>Vertebrata</taxon>
        <taxon>Euteleostomi</taxon>
        <taxon>Amphibia</taxon>
        <taxon>Batrachia</taxon>
        <taxon>Anura</taxon>
        <taxon>Neobatrachia</taxon>
        <taxon>Ranoidea</taxon>
        <taxon>Ranidae</taxon>
        <taxon>Staurois</taxon>
    </lineage>
</organism>
<name>A0ABN9FQA4_9NEOB</name>
<gene>
    <name evidence="1" type="ORF">SPARVUS_LOCUS12560742</name>
</gene>
<protein>
    <submittedName>
        <fullName evidence="1">Uncharacterized protein</fullName>
    </submittedName>
</protein>
<dbReference type="Proteomes" id="UP001162483">
    <property type="component" value="Unassembled WGS sequence"/>
</dbReference>
<reference evidence="1" key="1">
    <citation type="submission" date="2023-05" db="EMBL/GenBank/DDBJ databases">
        <authorList>
            <person name="Stuckert A."/>
        </authorList>
    </citation>
    <scope>NUCLEOTIDE SEQUENCE</scope>
</reference>
<evidence type="ECO:0000313" key="1">
    <source>
        <dbReference type="EMBL" id="CAI9599233.1"/>
    </source>
</evidence>
<comment type="caution">
    <text evidence="1">The sequence shown here is derived from an EMBL/GenBank/DDBJ whole genome shotgun (WGS) entry which is preliminary data.</text>
</comment>
<evidence type="ECO:0000313" key="2">
    <source>
        <dbReference type="Proteomes" id="UP001162483"/>
    </source>
</evidence>
<sequence length="66" mass="6894">MKFSVVCSPDTTDTINAILDPGLWNTEEGPQGEGLSLIHSDSTPSVAVADSTEFPEAVTSDASPEE</sequence>
<feature type="non-terminal residue" evidence="1">
    <location>
        <position position="66"/>
    </location>
</feature>
<dbReference type="EMBL" id="CATNWA010017268">
    <property type="protein sequence ID" value="CAI9599233.1"/>
    <property type="molecule type" value="Genomic_DNA"/>
</dbReference>